<gene>
    <name evidence="1" type="ORF">F2Q70_00029264</name>
</gene>
<dbReference type="AlphaFoldDB" id="A0A8S9FFI5"/>
<protein>
    <recommendedName>
        <fullName evidence="2">Retrotransposon gag domain-containing protein</fullName>
    </recommendedName>
</protein>
<comment type="caution">
    <text evidence="1">The sequence shown here is derived from an EMBL/GenBank/DDBJ whole genome shotgun (WGS) entry which is preliminary data.</text>
</comment>
<organism evidence="1">
    <name type="scientific">Brassica cretica</name>
    <name type="common">Mustard</name>
    <dbReference type="NCBI Taxonomy" id="69181"/>
    <lineage>
        <taxon>Eukaryota</taxon>
        <taxon>Viridiplantae</taxon>
        <taxon>Streptophyta</taxon>
        <taxon>Embryophyta</taxon>
        <taxon>Tracheophyta</taxon>
        <taxon>Spermatophyta</taxon>
        <taxon>Magnoliopsida</taxon>
        <taxon>eudicotyledons</taxon>
        <taxon>Gunneridae</taxon>
        <taxon>Pentapetalae</taxon>
        <taxon>rosids</taxon>
        <taxon>malvids</taxon>
        <taxon>Brassicales</taxon>
        <taxon>Brassicaceae</taxon>
        <taxon>Brassiceae</taxon>
        <taxon>Brassica</taxon>
    </lineage>
</organism>
<dbReference type="EMBL" id="QGKY02002305">
    <property type="protein sequence ID" value="KAF2532031.1"/>
    <property type="molecule type" value="Genomic_DNA"/>
</dbReference>
<proteinExistence type="predicted"/>
<name>A0A8S9FFI5_BRACR</name>
<sequence length="333" mass="37925">MEDSVPTRKRGRPRKITSIDADRLRSMNGVCRCGTLMQAKQGPRSVWEYTEEFMETAKRCKPKLTEDWCRWYKAGLREEIQGKLLGVLEPWEFALVNRMAGQVMKAERALTVGSSPSRALRRKWMWKMICGRHRLWMKEPREDVPSCASARLRRDIRGELNGAMESMEFALVVRMAGKAMAAKAWLLNRSRSRSRLRLIDHIASECTYCLRTLNELAAMIMMSDDYWLKICFFGTSNGTHGDVRNVDMCVLNPVPRNPGRIWEGAGVTIGIRAKLRSLNTNLRDQRFPPLFITSLMVLLDPSYSVSKESSISSKASAGIGTTNKSSNYDVVEF</sequence>
<accession>A0A8S9FFI5</accession>
<evidence type="ECO:0008006" key="2">
    <source>
        <dbReference type="Google" id="ProtNLM"/>
    </source>
</evidence>
<evidence type="ECO:0000313" key="1">
    <source>
        <dbReference type="EMBL" id="KAF2532031.1"/>
    </source>
</evidence>
<reference evidence="1" key="1">
    <citation type="submission" date="2019-12" db="EMBL/GenBank/DDBJ databases">
        <title>Genome sequencing and annotation of Brassica cretica.</title>
        <authorList>
            <person name="Studholme D.J."/>
            <person name="Sarris P.F."/>
        </authorList>
    </citation>
    <scope>NUCLEOTIDE SEQUENCE</scope>
    <source>
        <strain evidence="1">PFS-102/07</strain>
        <tissue evidence="1">Leaf</tissue>
    </source>
</reference>